<feature type="domain" description="Aldehyde oxidase/xanthine dehydrogenase a/b hammerhead" evidence="3">
    <location>
        <begin position="22"/>
        <end position="128"/>
    </location>
</feature>
<dbReference type="PANTHER" id="PTHR11908">
    <property type="entry name" value="XANTHINE DEHYDROGENASE"/>
    <property type="match status" value="1"/>
</dbReference>
<reference evidence="4 5" key="1">
    <citation type="journal article" date="2019" name="Int. J. Syst. Evol. Microbiol.">
        <title>The Global Catalogue of Microorganisms (GCM) 10K type strain sequencing project: providing services to taxonomists for standard genome sequencing and annotation.</title>
        <authorList>
            <consortium name="The Broad Institute Genomics Platform"/>
            <consortium name="The Broad Institute Genome Sequencing Center for Infectious Disease"/>
            <person name="Wu L."/>
            <person name="Ma J."/>
        </authorList>
    </citation>
    <scope>NUCLEOTIDE SEQUENCE [LARGE SCALE GENOMIC DNA]</scope>
    <source>
        <strain evidence="4 5">JCM 15478</strain>
    </source>
</reference>
<keyword evidence="5" id="KW-1185">Reference proteome</keyword>
<organism evidence="4 5">
    <name type="scientific">Streptomyces albiaxialis</name>
    <dbReference type="NCBI Taxonomy" id="329523"/>
    <lineage>
        <taxon>Bacteria</taxon>
        <taxon>Bacillati</taxon>
        <taxon>Actinomycetota</taxon>
        <taxon>Actinomycetes</taxon>
        <taxon>Kitasatosporales</taxon>
        <taxon>Streptomycetaceae</taxon>
        <taxon>Streptomyces</taxon>
    </lineage>
</organism>
<keyword evidence="2" id="KW-0560">Oxidoreductase</keyword>
<dbReference type="InterPro" id="IPR037165">
    <property type="entry name" value="AldOxase/xan_DH_Mopterin-bd_sf"/>
</dbReference>
<dbReference type="Gene3D" id="3.30.365.10">
    <property type="entry name" value="Aldehyde oxidase/xanthine dehydrogenase, molybdopterin binding domain"/>
    <property type="match status" value="4"/>
</dbReference>
<dbReference type="Gene3D" id="3.90.1170.50">
    <property type="entry name" value="Aldehyde oxidase/xanthine dehydrogenase, a/b hammerhead"/>
    <property type="match status" value="1"/>
</dbReference>
<dbReference type="EMBL" id="BAAAPE010000016">
    <property type="protein sequence ID" value="GAA2095359.1"/>
    <property type="molecule type" value="Genomic_DNA"/>
</dbReference>
<dbReference type="InterPro" id="IPR046867">
    <property type="entry name" value="AldOxase/xan_DH_MoCoBD2"/>
</dbReference>
<proteinExistence type="predicted"/>
<dbReference type="Proteomes" id="UP001500016">
    <property type="component" value="Unassembled WGS sequence"/>
</dbReference>
<evidence type="ECO:0000256" key="2">
    <source>
        <dbReference type="ARBA" id="ARBA00023002"/>
    </source>
</evidence>
<gene>
    <name evidence="4" type="ORF">GCM10009801_64080</name>
</gene>
<dbReference type="SUPFAM" id="SSF54665">
    <property type="entry name" value="CO dehydrogenase molybdoprotein N-domain-like"/>
    <property type="match status" value="1"/>
</dbReference>
<dbReference type="InterPro" id="IPR000674">
    <property type="entry name" value="Ald_Oxase/Xan_DH_a/b"/>
</dbReference>
<evidence type="ECO:0000313" key="4">
    <source>
        <dbReference type="EMBL" id="GAA2095359.1"/>
    </source>
</evidence>
<dbReference type="Pfam" id="PF20256">
    <property type="entry name" value="MoCoBD_2"/>
    <property type="match status" value="2"/>
</dbReference>
<dbReference type="Pfam" id="PF02738">
    <property type="entry name" value="MoCoBD_1"/>
    <property type="match status" value="1"/>
</dbReference>
<dbReference type="SMART" id="SM01008">
    <property type="entry name" value="Ald_Xan_dh_C"/>
    <property type="match status" value="1"/>
</dbReference>
<dbReference type="SUPFAM" id="SSF56003">
    <property type="entry name" value="Molybdenum cofactor-binding domain"/>
    <property type="match status" value="1"/>
</dbReference>
<evidence type="ECO:0000313" key="5">
    <source>
        <dbReference type="Proteomes" id="UP001500016"/>
    </source>
</evidence>
<dbReference type="PANTHER" id="PTHR11908:SF132">
    <property type="entry name" value="ALDEHYDE OXIDASE 1-RELATED"/>
    <property type="match status" value="1"/>
</dbReference>
<dbReference type="InterPro" id="IPR016208">
    <property type="entry name" value="Ald_Oxase/xanthine_DH-like"/>
</dbReference>
<dbReference type="InterPro" id="IPR008274">
    <property type="entry name" value="AldOxase/xan_DH_MoCoBD1"/>
</dbReference>
<keyword evidence="1" id="KW-0500">Molybdenum</keyword>
<protein>
    <submittedName>
        <fullName evidence="4">Xanthine dehydrogenase family protein molybdopterin-binding subunit</fullName>
    </submittedName>
</protein>
<name>A0ABN2WQ06_9ACTN</name>
<dbReference type="RefSeq" id="WP_344533190.1">
    <property type="nucleotide sequence ID" value="NZ_BAAAPE010000016.1"/>
</dbReference>
<dbReference type="Pfam" id="PF01315">
    <property type="entry name" value="Ald_Xan_dh_C"/>
    <property type="match status" value="1"/>
</dbReference>
<comment type="caution">
    <text evidence="4">The sequence shown here is derived from an EMBL/GenBank/DDBJ whole genome shotgun (WGS) entry which is preliminary data.</text>
</comment>
<accession>A0ABN2WQ06</accession>
<dbReference type="InterPro" id="IPR036856">
    <property type="entry name" value="Ald_Oxase/Xan_DH_a/b_sf"/>
</dbReference>
<evidence type="ECO:0000256" key="1">
    <source>
        <dbReference type="ARBA" id="ARBA00022505"/>
    </source>
</evidence>
<evidence type="ECO:0000259" key="3">
    <source>
        <dbReference type="SMART" id="SM01008"/>
    </source>
</evidence>
<sequence>MNAEVSPPVAGLRRPDGPAKLAGTARYVADVPAGDALVATMVCATVPRADRAVVDASAARRAPGVAAVLTADDLPPLRYEGAVGQSVLPMTDHVVRYEGQPVALVLADTGERSRHAADLVRVTYEGVRPVLAFADAEDTVESRPMMGPADHGTGDVARGLAEARTVVGATYTTSDRHHSPIEPSATLARWDGDRLTVHDTVQSVSATRAVLATAFGLEAEQVRVVCPFVGGGFGCKGYIWPHQVLTAAAARTAGRAVRLALTRAQMFTSCGHQPQTRQTVTLGADAEGRLTALRHHSVNATSRHHEYAEATTDACASLYAGPHIELRRRMRHTDRATPTPMRSPHEGPGLFALESAVDELAYAAGLDPLAFRLRNLPARDALTGAPFSTHELRACLERGAERFGWDRRAPEPRATREGDELVGLGMAALSLETHRSPSSARVRRTADGRVRVEAGTEEIGTGQPGVLATVAAEVLDVRPEDVEVVFGDSRLPVTSMTAGSSATMGVGSAVLLAARAVREKLAGGAEEAEAEASWGPQEGSDGLGRKDTMSVHAYGAVFVEVRVDALLGRVRVARCTGAYAAGRIINPLAARSQMTGGLTWGLGQALLERSRFDVEFGRFRSKNLAGYAVPVNADVPELDVFFVEDHDTYASPLGAKGIGELAPLGVSAAVANAVFHATGVRVRSLPIGIPDLLEGMPRD</sequence>